<dbReference type="GO" id="GO:0005829">
    <property type="term" value="C:cytosol"/>
    <property type="evidence" value="ECO:0007669"/>
    <property type="project" value="TreeGrafter"/>
</dbReference>
<organism evidence="1 2">
    <name type="scientific">Streptococcus gordonii</name>
    <dbReference type="NCBI Taxonomy" id="1302"/>
    <lineage>
        <taxon>Bacteria</taxon>
        <taxon>Bacillati</taxon>
        <taxon>Bacillota</taxon>
        <taxon>Bacilli</taxon>
        <taxon>Lactobacillales</taxon>
        <taxon>Streptococcaceae</taxon>
        <taxon>Streptococcus</taxon>
    </lineage>
</organism>
<dbReference type="SFLD" id="SFLDG01140">
    <property type="entry name" value="C2.B:_Phosphomannomutase_and_P"/>
    <property type="match status" value="1"/>
</dbReference>
<dbReference type="Gene3D" id="3.30.1240.10">
    <property type="match status" value="1"/>
</dbReference>
<dbReference type="PROSITE" id="PS01229">
    <property type="entry name" value="COF_2"/>
    <property type="match status" value="1"/>
</dbReference>
<comment type="caution">
    <text evidence="1">The sequence shown here is derived from an EMBL/GenBank/DDBJ whole genome shotgun (WGS) entry which is preliminary data.</text>
</comment>
<accession>A0A139MWT3</accession>
<dbReference type="SUPFAM" id="SSF56784">
    <property type="entry name" value="HAD-like"/>
    <property type="match status" value="1"/>
</dbReference>
<dbReference type="AlphaFoldDB" id="A0A139MWT3"/>
<gene>
    <name evidence="1" type="ORF">SGODD07_02116</name>
</gene>
<dbReference type="InterPro" id="IPR006379">
    <property type="entry name" value="HAD-SF_hydro_IIB"/>
</dbReference>
<dbReference type="PATRIC" id="fig|1302.21.peg.2342"/>
<dbReference type="InterPro" id="IPR000150">
    <property type="entry name" value="Cof"/>
</dbReference>
<dbReference type="NCBIfam" id="TIGR00099">
    <property type="entry name" value="Cof-subfamily"/>
    <property type="match status" value="1"/>
</dbReference>
<name>A0A139MWT3_STRGN</name>
<dbReference type="PANTHER" id="PTHR10000">
    <property type="entry name" value="PHOSPHOSERINE PHOSPHATASE"/>
    <property type="match status" value="1"/>
</dbReference>
<dbReference type="InterPro" id="IPR023214">
    <property type="entry name" value="HAD_sf"/>
</dbReference>
<dbReference type="SFLD" id="SFLDG01144">
    <property type="entry name" value="C2.B.4:_PGP_Like"/>
    <property type="match status" value="1"/>
</dbReference>
<dbReference type="InterPro" id="IPR036412">
    <property type="entry name" value="HAD-like_sf"/>
</dbReference>
<dbReference type="EMBL" id="LQRC01000275">
    <property type="protein sequence ID" value="KXT68225.1"/>
    <property type="molecule type" value="Genomic_DNA"/>
</dbReference>
<dbReference type="Proteomes" id="UP000070096">
    <property type="component" value="Unassembled WGS sequence"/>
</dbReference>
<dbReference type="GO" id="GO:0000287">
    <property type="term" value="F:magnesium ion binding"/>
    <property type="evidence" value="ECO:0007669"/>
    <property type="project" value="TreeGrafter"/>
</dbReference>
<proteinExistence type="predicted"/>
<sequence length="267" mass="29804">MDIKVIATDMDGTFLNNQMDYDRAQFAQLFDKMQAKGIRFVAISGNQYYQIESFFEDYKSDITIVGENGAYFVENGHFLKSYTLPKEVVRSVLDYLAERHLDHELVLSGEKTAYMHAKSAPEAIAFFKKYHTKLQLVDSFAVLPDDQFLKFSFNTPEEVTYQIIDDLKALLGDVIDATTSGHGNIDIIGKGKNKGAALQELLDRWQLSSDNLLAFGDGGNDHEMLALAGYSYAMGNAPQATKEVAKFLAPSNDENGVLSVIAHYLNQ</sequence>
<dbReference type="CDD" id="cd07518">
    <property type="entry name" value="HAD_YbiV-Like"/>
    <property type="match status" value="1"/>
</dbReference>
<dbReference type="NCBIfam" id="TIGR01484">
    <property type="entry name" value="HAD-SF-IIB"/>
    <property type="match status" value="1"/>
</dbReference>
<dbReference type="SFLD" id="SFLDS00003">
    <property type="entry name" value="Haloacid_Dehalogenase"/>
    <property type="match status" value="1"/>
</dbReference>
<keyword evidence="1" id="KW-0378">Hydrolase</keyword>
<evidence type="ECO:0000313" key="1">
    <source>
        <dbReference type="EMBL" id="KXT68225.1"/>
    </source>
</evidence>
<dbReference type="GO" id="GO:0016791">
    <property type="term" value="F:phosphatase activity"/>
    <property type="evidence" value="ECO:0007669"/>
    <property type="project" value="UniProtKB-ARBA"/>
</dbReference>
<dbReference type="Gene3D" id="3.40.50.1000">
    <property type="entry name" value="HAD superfamily/HAD-like"/>
    <property type="match status" value="1"/>
</dbReference>
<reference evidence="1 2" key="1">
    <citation type="submission" date="2016-01" db="EMBL/GenBank/DDBJ databases">
        <title>Highly variable Streptococcus oralis are common among viridans streptococci isolated from primates.</title>
        <authorList>
            <person name="Denapaite D."/>
            <person name="Rieger M."/>
            <person name="Koendgen S."/>
            <person name="Brueckner R."/>
            <person name="Ochigava I."/>
            <person name="Kappeler P."/>
            <person name="Maetz-Rensing K."/>
            <person name="Leendertz F."/>
            <person name="Hakenbeck R."/>
        </authorList>
    </citation>
    <scope>NUCLEOTIDE SEQUENCE [LARGE SCALE GENOMIC DNA]</scope>
    <source>
        <strain evidence="1 2">DD07</strain>
    </source>
</reference>
<evidence type="ECO:0000313" key="2">
    <source>
        <dbReference type="Proteomes" id="UP000070096"/>
    </source>
</evidence>
<dbReference type="PANTHER" id="PTHR10000:SF53">
    <property type="entry name" value="5-AMINO-6-(5-PHOSPHO-D-RIBITYLAMINO)URACIL PHOSPHATASE YBJI-RELATED"/>
    <property type="match status" value="1"/>
</dbReference>
<dbReference type="Pfam" id="PF08282">
    <property type="entry name" value="Hydrolase_3"/>
    <property type="match status" value="1"/>
</dbReference>
<protein>
    <submittedName>
        <fullName evidence="1">Hydrolase (HAD superfamily)</fullName>
    </submittedName>
</protein>